<evidence type="ECO:0000313" key="2">
    <source>
        <dbReference type="Proteomes" id="UP000288716"/>
    </source>
</evidence>
<dbReference type="SUPFAM" id="SSF49899">
    <property type="entry name" value="Concanavalin A-like lectins/glucanases"/>
    <property type="match status" value="1"/>
</dbReference>
<dbReference type="VEuPathDB" id="VectorBase:LDEU013631"/>
<dbReference type="Gene3D" id="2.60.120.200">
    <property type="match status" value="1"/>
</dbReference>
<gene>
    <name evidence="1" type="ORF">B4U80_14617</name>
</gene>
<proteinExistence type="predicted"/>
<name>A0A443RTG7_9ACAR</name>
<comment type="caution">
    <text evidence="1">The sequence shown here is derived from an EMBL/GenBank/DDBJ whole genome shotgun (WGS) entry which is preliminary data.</text>
</comment>
<keyword evidence="2" id="KW-1185">Reference proteome</keyword>
<evidence type="ECO:0000313" key="1">
    <source>
        <dbReference type="EMBL" id="RWS18409.1"/>
    </source>
</evidence>
<reference evidence="1 2" key="1">
    <citation type="journal article" date="2018" name="Gigascience">
        <title>Genomes of trombidid mites reveal novel predicted allergens and laterally-transferred genes associated with secondary metabolism.</title>
        <authorList>
            <person name="Dong X."/>
            <person name="Chaisiri K."/>
            <person name="Xia D."/>
            <person name="Armstrong S.D."/>
            <person name="Fang Y."/>
            <person name="Donnelly M.J."/>
            <person name="Kadowaki T."/>
            <person name="McGarry J.W."/>
            <person name="Darby A.C."/>
            <person name="Makepeace B.L."/>
        </authorList>
    </citation>
    <scope>NUCLEOTIDE SEQUENCE [LARGE SCALE GENOMIC DNA]</scope>
    <source>
        <strain evidence="1">UoL-UT</strain>
    </source>
</reference>
<dbReference type="OrthoDB" id="6476590at2759"/>
<dbReference type="InterPro" id="IPR013320">
    <property type="entry name" value="ConA-like_dom_sf"/>
</dbReference>
<dbReference type="Proteomes" id="UP000288716">
    <property type="component" value="Unassembled WGS sequence"/>
</dbReference>
<dbReference type="EMBL" id="NCKV01040110">
    <property type="protein sequence ID" value="RWS18409.1"/>
    <property type="molecule type" value="Genomic_DNA"/>
</dbReference>
<protein>
    <submittedName>
        <fullName evidence="1">Beta-glucanase-like protein</fullName>
    </submittedName>
</protein>
<dbReference type="AlphaFoldDB" id="A0A443RTG7"/>
<sequence>MDISPFIISFLQLIWFPFKWTPTGHLIFQETFSGSTLNKTIWEVQTGHKTFGKTRLQCYREDNVIVNDSLTIQAKYEEVKCQENDGTTIDLKYTSARIRTRREYKFSAIEIEARTSNGAHLQPALWTQKSDSEMKFTKRLT</sequence>
<organism evidence="1 2">
    <name type="scientific">Leptotrombidium deliense</name>
    <dbReference type="NCBI Taxonomy" id="299467"/>
    <lineage>
        <taxon>Eukaryota</taxon>
        <taxon>Metazoa</taxon>
        <taxon>Ecdysozoa</taxon>
        <taxon>Arthropoda</taxon>
        <taxon>Chelicerata</taxon>
        <taxon>Arachnida</taxon>
        <taxon>Acari</taxon>
        <taxon>Acariformes</taxon>
        <taxon>Trombidiformes</taxon>
        <taxon>Prostigmata</taxon>
        <taxon>Anystina</taxon>
        <taxon>Parasitengona</taxon>
        <taxon>Trombiculoidea</taxon>
        <taxon>Trombiculidae</taxon>
        <taxon>Leptotrombidium</taxon>
    </lineage>
</organism>
<accession>A0A443RTG7</accession>